<dbReference type="Proteomes" id="UP000028582">
    <property type="component" value="Unassembled WGS sequence"/>
</dbReference>
<evidence type="ECO:0000256" key="1">
    <source>
        <dbReference type="SAM" id="Phobius"/>
    </source>
</evidence>
<dbReference type="EMBL" id="ANJA01002885">
    <property type="protein sequence ID" value="ETO67561.1"/>
    <property type="molecule type" value="Genomic_DNA"/>
</dbReference>
<proteinExistence type="predicted"/>
<protein>
    <submittedName>
        <fullName evidence="2">Uncharacterized protein</fullName>
    </submittedName>
</protein>
<accession>A0A080ZLQ0</accession>
<evidence type="ECO:0000313" key="3">
    <source>
        <dbReference type="Proteomes" id="UP000028582"/>
    </source>
</evidence>
<sequence>MFFYRPLPASFCMSVTVLLTLSFSFLLRKRRSSKRMLLSVSHPKDRAIALVQQHSMGNAIRCIYLALAVFLAQNRTSFLKANTLLLSSVLERVPAQSGSSRTFA</sequence>
<dbReference type="AlphaFoldDB" id="A0A080ZLQ0"/>
<reference evidence="2 3" key="1">
    <citation type="submission" date="2013-11" db="EMBL/GenBank/DDBJ databases">
        <title>The Genome Sequence of Phytophthora parasitica P1976.</title>
        <authorList>
            <consortium name="The Broad Institute Genomics Platform"/>
            <person name="Russ C."/>
            <person name="Tyler B."/>
            <person name="Panabieres F."/>
            <person name="Shan W."/>
            <person name="Tripathy S."/>
            <person name="Grunwald N."/>
            <person name="Machado M."/>
            <person name="Johnson C.S."/>
            <person name="Walker B."/>
            <person name="Young S."/>
            <person name="Zeng Q."/>
            <person name="Gargeya S."/>
            <person name="Fitzgerald M."/>
            <person name="Haas B."/>
            <person name="Abouelleil A."/>
            <person name="Allen A.W."/>
            <person name="Alvarado L."/>
            <person name="Arachchi H.M."/>
            <person name="Berlin A.M."/>
            <person name="Chapman S.B."/>
            <person name="Gainer-Dewar J."/>
            <person name="Goldberg J."/>
            <person name="Griggs A."/>
            <person name="Gujja S."/>
            <person name="Hansen M."/>
            <person name="Howarth C."/>
            <person name="Imamovic A."/>
            <person name="Ireland A."/>
            <person name="Larimer J."/>
            <person name="McCowan C."/>
            <person name="Murphy C."/>
            <person name="Pearson M."/>
            <person name="Poon T.W."/>
            <person name="Priest M."/>
            <person name="Roberts A."/>
            <person name="Saif S."/>
            <person name="Shea T."/>
            <person name="Sisk P."/>
            <person name="Sykes S."/>
            <person name="Wortman J."/>
            <person name="Nusbaum C."/>
            <person name="Birren B."/>
        </authorList>
    </citation>
    <scope>NUCLEOTIDE SEQUENCE [LARGE SCALE GENOMIC DNA]</scope>
    <source>
        <strain evidence="2 3">P1976</strain>
    </source>
</reference>
<gene>
    <name evidence="2" type="ORF">F444_15529</name>
</gene>
<feature type="transmembrane region" description="Helical" evidence="1">
    <location>
        <begin position="6"/>
        <end position="27"/>
    </location>
</feature>
<comment type="caution">
    <text evidence="2">The sequence shown here is derived from an EMBL/GenBank/DDBJ whole genome shotgun (WGS) entry which is preliminary data.</text>
</comment>
<keyword evidence="1" id="KW-0472">Membrane</keyword>
<organism evidence="2 3">
    <name type="scientific">Phytophthora nicotianae P1976</name>
    <dbReference type="NCBI Taxonomy" id="1317066"/>
    <lineage>
        <taxon>Eukaryota</taxon>
        <taxon>Sar</taxon>
        <taxon>Stramenopiles</taxon>
        <taxon>Oomycota</taxon>
        <taxon>Peronosporomycetes</taxon>
        <taxon>Peronosporales</taxon>
        <taxon>Peronosporaceae</taxon>
        <taxon>Phytophthora</taxon>
    </lineage>
</organism>
<keyword evidence="1" id="KW-1133">Transmembrane helix</keyword>
<name>A0A080ZLQ0_PHYNI</name>
<keyword evidence="1" id="KW-0812">Transmembrane</keyword>
<evidence type="ECO:0000313" key="2">
    <source>
        <dbReference type="EMBL" id="ETO67561.1"/>
    </source>
</evidence>